<protein>
    <submittedName>
        <fullName evidence="1">Uncharacterized protein</fullName>
    </submittedName>
</protein>
<sequence length="931" mass="100085">MGRRKERRLAAMSAAGRRVKLDLYAEPSGDLGGSSAQNEVGGEDVDTKNQAGLPNSPSSSGKQRENPLVLLGQYSDDELDEGSSGEHMDAASGGTSVILDNQAKLTALQENEDSGFKDGNGPNIKKVEDLEMENALQSLDSLQKTEVGGTTDYYAAESGIKEQASGVPDTQAVGDVVLGWKLVFHEETNGYYYWNIATGETSWEIPDTLAQATESADGKKDVTDTGKNEGDTNSSMNTESNGSDAHKFSVEVVNEDCRGQTLDETKGNADLDPNHSKSSSPNKETDDHVTSPGSNHFSRKSAGVLSGVENAKGVDSLTCESGKELSTHLMKRCESLLAQLNSVTRSKCILQGTNQILKYNVEVEMRLADMKSLASYGSSLLPFWLHSERRIQQLEVAVYDVLQSLESEKFVEVDAGHESHENIFNVSGAHPGEKHTVFSSSGDSGASQSTTGATELPKIEMEVYSRGVSGAELVSSDGCLPTYSSITVGGNGEVGVLAGHCEVTPKTVLHSGEEVDMDIDMEVEDATPTSSSTMRDPSNGQYHVPSAGQESAAAEDLTGVPPPPEEEWIPPPPPDNEPFPPPPPEEPPEIPYPPPSDLAPVQSFSYPEQYNMSYTGPNYEYYAQANTDLQSSNLYVTAEVCQPTVSHPAVYFEALPGTYDPATLAVNSVEPGAFYTLQDGMTQLPVASSVFQSNTTNQTSTSEAIGPVGAQVQVESISLPKKVNHPATGASLDIQSSSQASQQELANISATEGVSLPSVSAASAPVASATAAKAQSKVTRNKKRTKTTGTSLRSNKKVSSLVDKWKAAKEELQEEEEEPKSAYEILEKKRQREIEEWHAQQIASGEAKDNANFQPLGGDWRERVKRKRAQLASEPSQTHADAVTEGNQQPDLDELSRGLPSGWQAYFDDSSKQVYYGNSITSETTWIRPTS</sequence>
<proteinExistence type="predicted"/>
<comment type="caution">
    <text evidence="1">The sequence shown here is derived from an EMBL/GenBank/DDBJ whole genome shotgun (WGS) entry which is preliminary data.</text>
</comment>
<accession>A0ACC0BPV5</accession>
<gene>
    <name evidence="1" type="ORF">M9H77_15018</name>
</gene>
<dbReference type="Proteomes" id="UP001060085">
    <property type="component" value="Linkage Group LG03"/>
</dbReference>
<name>A0ACC0BPV5_CATRO</name>
<evidence type="ECO:0000313" key="1">
    <source>
        <dbReference type="EMBL" id="KAI5674654.1"/>
    </source>
</evidence>
<organism evidence="1 2">
    <name type="scientific">Catharanthus roseus</name>
    <name type="common">Madagascar periwinkle</name>
    <name type="synonym">Vinca rosea</name>
    <dbReference type="NCBI Taxonomy" id="4058"/>
    <lineage>
        <taxon>Eukaryota</taxon>
        <taxon>Viridiplantae</taxon>
        <taxon>Streptophyta</taxon>
        <taxon>Embryophyta</taxon>
        <taxon>Tracheophyta</taxon>
        <taxon>Spermatophyta</taxon>
        <taxon>Magnoliopsida</taxon>
        <taxon>eudicotyledons</taxon>
        <taxon>Gunneridae</taxon>
        <taxon>Pentapetalae</taxon>
        <taxon>asterids</taxon>
        <taxon>lamiids</taxon>
        <taxon>Gentianales</taxon>
        <taxon>Apocynaceae</taxon>
        <taxon>Rauvolfioideae</taxon>
        <taxon>Vinceae</taxon>
        <taxon>Catharanthinae</taxon>
        <taxon>Catharanthus</taxon>
    </lineage>
</organism>
<evidence type="ECO:0000313" key="2">
    <source>
        <dbReference type="Proteomes" id="UP001060085"/>
    </source>
</evidence>
<dbReference type="EMBL" id="CM044703">
    <property type="protein sequence ID" value="KAI5674654.1"/>
    <property type="molecule type" value="Genomic_DNA"/>
</dbReference>
<keyword evidence="2" id="KW-1185">Reference proteome</keyword>
<reference evidence="2" key="1">
    <citation type="journal article" date="2023" name="Nat. Plants">
        <title>Single-cell RNA sequencing provides a high-resolution roadmap for understanding the multicellular compartmentation of specialized metabolism.</title>
        <authorList>
            <person name="Sun S."/>
            <person name="Shen X."/>
            <person name="Li Y."/>
            <person name="Li Y."/>
            <person name="Wang S."/>
            <person name="Li R."/>
            <person name="Zhang H."/>
            <person name="Shen G."/>
            <person name="Guo B."/>
            <person name="Wei J."/>
            <person name="Xu J."/>
            <person name="St-Pierre B."/>
            <person name="Chen S."/>
            <person name="Sun C."/>
        </authorList>
    </citation>
    <scope>NUCLEOTIDE SEQUENCE [LARGE SCALE GENOMIC DNA]</scope>
</reference>